<dbReference type="SUPFAM" id="SSF48452">
    <property type="entry name" value="TPR-like"/>
    <property type="match status" value="1"/>
</dbReference>
<keyword evidence="4 8" id="KW-1000">Mitochondrion outer membrane</keyword>
<evidence type="ECO:0000256" key="3">
    <source>
        <dbReference type="ARBA" id="ARBA00022692"/>
    </source>
</evidence>
<keyword evidence="10" id="KW-1185">Reference proteome</keyword>
<name>A0ABM0GP86_SACKO</name>
<dbReference type="InterPro" id="IPR016543">
    <property type="entry name" value="Fis1"/>
</dbReference>
<dbReference type="InterPro" id="IPR028061">
    <property type="entry name" value="Fis1_TPR_C"/>
</dbReference>
<dbReference type="Proteomes" id="UP000694865">
    <property type="component" value="Unplaced"/>
</dbReference>
<dbReference type="Pfam" id="PF14853">
    <property type="entry name" value="Fis1_TPR_C"/>
    <property type="match status" value="1"/>
</dbReference>
<evidence type="ECO:0000256" key="8">
    <source>
        <dbReference type="PIRNR" id="PIRNR008835"/>
    </source>
</evidence>
<evidence type="ECO:0000256" key="2">
    <source>
        <dbReference type="ARBA" id="ARBA00008937"/>
    </source>
</evidence>
<keyword evidence="5 9" id="KW-1133">Transmembrane helix</keyword>
<dbReference type="CDD" id="cd12212">
    <property type="entry name" value="Fis1"/>
    <property type="match status" value="1"/>
</dbReference>
<evidence type="ECO:0000256" key="1">
    <source>
        <dbReference type="ARBA" id="ARBA00004572"/>
    </source>
</evidence>
<keyword evidence="3 9" id="KW-0812">Transmembrane</keyword>
<evidence type="ECO:0000256" key="4">
    <source>
        <dbReference type="ARBA" id="ARBA00022787"/>
    </source>
</evidence>
<accession>A0ABM0GP86</accession>
<organism evidence="10 11">
    <name type="scientific">Saccoglossus kowalevskii</name>
    <name type="common">Acorn worm</name>
    <dbReference type="NCBI Taxonomy" id="10224"/>
    <lineage>
        <taxon>Eukaryota</taxon>
        <taxon>Metazoa</taxon>
        <taxon>Hemichordata</taxon>
        <taxon>Enteropneusta</taxon>
        <taxon>Harrimaniidae</taxon>
        <taxon>Saccoglossus</taxon>
    </lineage>
</organism>
<dbReference type="GeneID" id="100367718"/>
<evidence type="ECO:0000256" key="6">
    <source>
        <dbReference type="ARBA" id="ARBA00023128"/>
    </source>
</evidence>
<dbReference type="PANTHER" id="PTHR13247:SF0">
    <property type="entry name" value="MITOCHONDRIAL FISSION 1 PROTEIN"/>
    <property type="match status" value="1"/>
</dbReference>
<dbReference type="PIRSF" id="PIRSF008835">
    <property type="entry name" value="TPR_repeat_11_Fis1"/>
    <property type="match status" value="1"/>
</dbReference>
<evidence type="ECO:0000256" key="9">
    <source>
        <dbReference type="SAM" id="Phobius"/>
    </source>
</evidence>
<comment type="subcellular location">
    <subcellularLocation>
        <location evidence="1">Mitochondrion outer membrane</location>
        <topology evidence="1">Single-pass membrane protein</topology>
    </subcellularLocation>
</comment>
<dbReference type="InterPro" id="IPR028058">
    <property type="entry name" value="Fis1_TPR_N"/>
</dbReference>
<dbReference type="RefSeq" id="XP_002734304.1">
    <property type="nucleotide sequence ID" value="XM_002734258.2"/>
</dbReference>
<comment type="function">
    <text evidence="8">Involved in the fragmentation of the mitochondrial network and its perinuclear clustering.</text>
</comment>
<comment type="similarity">
    <text evidence="2 8">Belongs to the FIS1 family.</text>
</comment>
<feature type="transmembrane region" description="Helical" evidence="9">
    <location>
        <begin position="122"/>
        <end position="147"/>
    </location>
</feature>
<reference evidence="11" key="1">
    <citation type="submission" date="2025-08" db="UniProtKB">
        <authorList>
            <consortium name="RefSeq"/>
        </authorList>
    </citation>
    <scope>IDENTIFICATION</scope>
    <source>
        <tissue evidence="11">Testes</tissue>
    </source>
</reference>
<comment type="domain">
    <text evidence="8">The C-terminus is required for mitochondrial localization, while the N-terminus is necessary for mitochondrial fission.</text>
</comment>
<protein>
    <recommendedName>
        <fullName evidence="8">Mitochondrial fission 1 protein</fullName>
    </recommendedName>
</protein>
<evidence type="ECO:0000313" key="10">
    <source>
        <dbReference type="Proteomes" id="UP000694865"/>
    </source>
</evidence>
<keyword evidence="6 8" id="KW-0496">Mitochondrion</keyword>
<dbReference type="PANTHER" id="PTHR13247">
    <property type="entry name" value="TETRATRICOPEPTIDE REPEAT PROTEIN 11 TPR REPEAT PROTEIN 11"/>
    <property type="match status" value="1"/>
</dbReference>
<dbReference type="Pfam" id="PF14852">
    <property type="entry name" value="Fis1_TPR_N"/>
    <property type="match status" value="1"/>
</dbReference>
<sequence length="150" mass="17116">METVVEEIVPPEDLKKFERLYNKEAVEGKVSSKTTFEYAWCLIRSRYLRDMQKGVILLEDLYVHGDDESQRDYLFYLAIGNYRLKEYTKALNYIRAILKNEPKNHQALELEKLIKKKMNREGLMGMAIVGGAALALGSLVGLGVALAKKS</sequence>
<proteinExistence type="inferred from homology"/>
<dbReference type="Gene3D" id="1.25.40.10">
    <property type="entry name" value="Tetratricopeptide repeat domain"/>
    <property type="match status" value="1"/>
</dbReference>
<gene>
    <name evidence="11" type="primary">LOC100367718</name>
</gene>
<keyword evidence="7 8" id="KW-0472">Membrane</keyword>
<evidence type="ECO:0000256" key="7">
    <source>
        <dbReference type="ARBA" id="ARBA00023136"/>
    </source>
</evidence>
<dbReference type="InterPro" id="IPR033745">
    <property type="entry name" value="Fis1_cytosol"/>
</dbReference>
<dbReference type="InterPro" id="IPR011990">
    <property type="entry name" value="TPR-like_helical_dom_sf"/>
</dbReference>
<evidence type="ECO:0000256" key="5">
    <source>
        <dbReference type="ARBA" id="ARBA00022989"/>
    </source>
</evidence>
<evidence type="ECO:0000313" key="11">
    <source>
        <dbReference type="RefSeq" id="XP_002734304.1"/>
    </source>
</evidence>